<organism evidence="1">
    <name type="scientific">Lepeophtheirus salmonis</name>
    <name type="common">Salmon louse</name>
    <name type="synonym">Caligus salmonis</name>
    <dbReference type="NCBI Taxonomy" id="72036"/>
    <lineage>
        <taxon>Eukaryota</taxon>
        <taxon>Metazoa</taxon>
        <taxon>Ecdysozoa</taxon>
        <taxon>Arthropoda</taxon>
        <taxon>Crustacea</taxon>
        <taxon>Multicrustacea</taxon>
        <taxon>Hexanauplia</taxon>
        <taxon>Copepoda</taxon>
        <taxon>Siphonostomatoida</taxon>
        <taxon>Caligidae</taxon>
        <taxon>Lepeophtheirus</taxon>
    </lineage>
</organism>
<dbReference type="InterPro" id="IPR036236">
    <property type="entry name" value="Znf_C2H2_sf"/>
</dbReference>
<sequence>MCSRSFTRTEDLKIHFEGPHKKKKKFHCSYCSSSFTQSGSLKNTLKSVRPF</sequence>
<dbReference type="SUPFAM" id="SSF57667">
    <property type="entry name" value="beta-beta-alpha zinc fingers"/>
    <property type="match status" value="1"/>
</dbReference>
<reference evidence="1" key="1">
    <citation type="submission" date="2014-05" db="EMBL/GenBank/DDBJ databases">
        <authorList>
            <person name="Chronopoulou M."/>
        </authorList>
    </citation>
    <scope>NUCLEOTIDE SEQUENCE</scope>
    <source>
        <tissue evidence="1">Whole organism</tissue>
    </source>
</reference>
<name>A0A0K2U1C4_LEPSM</name>
<proteinExistence type="predicted"/>
<dbReference type="AlphaFoldDB" id="A0A0K2U1C4"/>
<dbReference type="EMBL" id="HACA01014682">
    <property type="protein sequence ID" value="CDW32043.1"/>
    <property type="molecule type" value="Transcribed_RNA"/>
</dbReference>
<dbReference type="Gene3D" id="3.30.160.60">
    <property type="entry name" value="Classic Zinc Finger"/>
    <property type="match status" value="1"/>
</dbReference>
<gene>
    <name evidence="1" type="primary">Dwil\GK24987</name>
</gene>
<evidence type="ECO:0008006" key="2">
    <source>
        <dbReference type="Google" id="ProtNLM"/>
    </source>
</evidence>
<evidence type="ECO:0000313" key="1">
    <source>
        <dbReference type="EMBL" id="CDW32043.1"/>
    </source>
</evidence>
<accession>A0A0K2U1C4</accession>
<protein>
    <recommendedName>
        <fullName evidence="2">C2H2-type domain-containing protein</fullName>
    </recommendedName>
</protein>